<keyword evidence="3" id="KW-1185">Reference proteome</keyword>
<dbReference type="Pfam" id="PF00293">
    <property type="entry name" value="NUDIX"/>
    <property type="match status" value="1"/>
</dbReference>
<feature type="domain" description="Nudix hydrolase" evidence="1">
    <location>
        <begin position="20"/>
        <end position="154"/>
    </location>
</feature>
<protein>
    <recommendedName>
        <fullName evidence="1">Nudix hydrolase domain-containing protein</fullName>
    </recommendedName>
</protein>
<dbReference type="Gene3D" id="3.90.79.10">
    <property type="entry name" value="Nucleoside Triphosphate Pyrophosphohydrolase"/>
    <property type="match status" value="1"/>
</dbReference>
<dbReference type="PANTHER" id="PTHR43736">
    <property type="entry name" value="ADP-RIBOSE PYROPHOSPHATASE"/>
    <property type="match status" value="1"/>
</dbReference>
<evidence type="ECO:0000313" key="3">
    <source>
        <dbReference type="Proteomes" id="UP000070463"/>
    </source>
</evidence>
<dbReference type="InterPro" id="IPR015797">
    <property type="entry name" value="NUDIX_hydrolase-like_dom_sf"/>
</dbReference>
<reference evidence="2 3" key="1">
    <citation type="journal article" date="2016" name="Sci. Rep.">
        <title>Metabolic traits of an uncultured archaeal lineage -MSBL1- from brine pools of the Red Sea.</title>
        <authorList>
            <person name="Mwirichia R."/>
            <person name="Alam I."/>
            <person name="Rashid M."/>
            <person name="Vinu M."/>
            <person name="Ba-Alawi W."/>
            <person name="Anthony Kamau A."/>
            <person name="Kamanda Ngugi D."/>
            <person name="Goker M."/>
            <person name="Klenk H.P."/>
            <person name="Bajic V."/>
            <person name="Stingl U."/>
        </authorList>
    </citation>
    <scope>NUCLEOTIDE SEQUENCE [LARGE SCALE GENOMIC DNA]</scope>
    <source>
        <strain evidence="2">SCGC-AAA259I09</strain>
    </source>
</reference>
<gene>
    <name evidence="2" type="ORF">AKJ37_00520</name>
</gene>
<proteinExistence type="predicted"/>
<dbReference type="InterPro" id="IPR000086">
    <property type="entry name" value="NUDIX_hydrolase_dom"/>
</dbReference>
<name>A0A133UVW4_9EURY</name>
<dbReference type="Proteomes" id="UP000070463">
    <property type="component" value="Unassembled WGS sequence"/>
</dbReference>
<sequence length="154" mass="18349">MESYNKRIPEDRYTEFLKCMPQVSVELFLVDDGKVLLAKRVNKPLRGEWFWPGGRLYRGEKLEEAVHRIAREELSIEVKIEEQLGVYSHFWNESPFENVESVHTVNIVYRVRPVEDVKNINLDDQHEDYKFISEIEPGLHKYVKRYMNDSGIFD</sequence>
<evidence type="ECO:0000313" key="2">
    <source>
        <dbReference type="EMBL" id="KXA98319.1"/>
    </source>
</evidence>
<accession>A0A133UVW4</accession>
<organism evidence="2 3">
    <name type="scientific">candidate division MSBL1 archaeon SCGC-AAA259I09</name>
    <dbReference type="NCBI Taxonomy" id="1698267"/>
    <lineage>
        <taxon>Archaea</taxon>
        <taxon>Methanobacteriati</taxon>
        <taxon>Methanobacteriota</taxon>
        <taxon>candidate division MSBL1</taxon>
    </lineage>
</organism>
<evidence type="ECO:0000259" key="1">
    <source>
        <dbReference type="PROSITE" id="PS51462"/>
    </source>
</evidence>
<dbReference type="EMBL" id="LHXR01000003">
    <property type="protein sequence ID" value="KXA98319.1"/>
    <property type="molecule type" value="Genomic_DNA"/>
</dbReference>
<dbReference type="PANTHER" id="PTHR43736:SF1">
    <property type="entry name" value="DIHYDRONEOPTERIN TRIPHOSPHATE DIPHOSPHATASE"/>
    <property type="match status" value="1"/>
</dbReference>
<comment type="caution">
    <text evidence="2">The sequence shown here is derived from an EMBL/GenBank/DDBJ whole genome shotgun (WGS) entry which is preliminary data.</text>
</comment>
<dbReference type="AlphaFoldDB" id="A0A133UVW4"/>
<dbReference type="SUPFAM" id="SSF55811">
    <property type="entry name" value="Nudix"/>
    <property type="match status" value="1"/>
</dbReference>
<dbReference type="PROSITE" id="PS51462">
    <property type="entry name" value="NUDIX"/>
    <property type="match status" value="1"/>
</dbReference>